<dbReference type="InterPro" id="IPR027417">
    <property type="entry name" value="P-loop_NTPase"/>
</dbReference>
<dbReference type="InterPro" id="IPR003439">
    <property type="entry name" value="ABC_transporter-like_ATP-bd"/>
</dbReference>
<dbReference type="RefSeq" id="WP_014484796.1">
    <property type="nucleotide sequence ID" value="NZ_CBCRZZ010000004.1"/>
</dbReference>
<evidence type="ECO:0000256" key="3">
    <source>
        <dbReference type="SAM" id="MobiDB-lite"/>
    </source>
</evidence>
<comment type="caution">
    <text evidence="5">The sequence shown here is derived from an EMBL/GenBank/DDBJ whole genome shotgun (WGS) entry which is preliminary data.</text>
</comment>
<reference evidence="5 6" key="1">
    <citation type="submission" date="2014-09" db="EMBL/GenBank/DDBJ databases">
        <authorList>
            <person name="Bertelli C."/>
        </authorList>
    </citation>
    <scope>NUCLEOTIDE SEQUENCE [LARGE SCALE GENOMIC DNA]</scope>
    <source>
        <strain evidence="5 6">BIC1401111250</strain>
    </source>
</reference>
<proteinExistence type="predicted"/>
<keyword evidence="5" id="KW-0378">Hydrolase</keyword>
<feature type="compositionally biased region" description="Pro residues" evidence="3">
    <location>
        <begin position="190"/>
        <end position="202"/>
    </location>
</feature>
<dbReference type="InterPro" id="IPR003593">
    <property type="entry name" value="AAA+_ATPase"/>
</dbReference>
<dbReference type="Proteomes" id="UP000043107">
    <property type="component" value="Unassembled WGS sequence"/>
</dbReference>
<dbReference type="InterPro" id="IPR017871">
    <property type="entry name" value="ABC_transporter-like_CS"/>
</dbReference>
<keyword evidence="2 5" id="KW-0067">ATP-binding</keyword>
<accession>A0ABP1X5E6</accession>
<dbReference type="PROSITE" id="PS00211">
    <property type="entry name" value="ABC_TRANSPORTER_1"/>
    <property type="match status" value="1"/>
</dbReference>
<keyword evidence="6" id="KW-1185">Reference proteome</keyword>
<gene>
    <name evidence="5" type="primary">lolD_1</name>
    <name evidence="5" type="ORF">BLIC_c01154</name>
</gene>
<dbReference type="GO" id="GO:0005524">
    <property type="term" value="F:ATP binding"/>
    <property type="evidence" value="ECO:0007669"/>
    <property type="project" value="UniProtKB-KW"/>
</dbReference>
<dbReference type="PROSITE" id="PS50893">
    <property type="entry name" value="ABC_TRANSPORTER_2"/>
    <property type="match status" value="1"/>
</dbReference>
<dbReference type="EC" id="3.6.3.-" evidence="5"/>
<dbReference type="PANTHER" id="PTHR42798">
    <property type="entry name" value="LIPOPROTEIN-RELEASING SYSTEM ATP-BINDING PROTEIN LOLD"/>
    <property type="match status" value="1"/>
</dbReference>
<dbReference type="EMBL" id="CCWP01000023">
    <property type="protein sequence ID" value="CEF00950.1"/>
    <property type="molecule type" value="Genomic_DNA"/>
</dbReference>
<sequence>MKAFPGKDGSVLEILHDTSLAIDRGELVAIVGPSGSGKSTLLSLLGTLDMPTSGIMRYDGGDVNAMGERQRSVLRAARIGFVFQQFHLIATVAALENAMTGLQYTTMPRGERRQRASEALEQVGLGNRLHHRPAQLSGGEQQRVAIARALAKRPDIIFADEPTGRSPSTGPPCRSPGPPPSWSASSPASTRPPAPPVSPRPRPCAANRGDGWSERSP</sequence>
<keyword evidence="5" id="KW-0449">Lipoprotein</keyword>
<keyword evidence="1" id="KW-0547">Nucleotide-binding</keyword>
<organism evidence="5 6">
    <name type="scientific">Bifidobacterium longum subsp. infantis</name>
    <dbReference type="NCBI Taxonomy" id="1682"/>
    <lineage>
        <taxon>Bacteria</taxon>
        <taxon>Bacillati</taxon>
        <taxon>Actinomycetota</taxon>
        <taxon>Actinomycetes</taxon>
        <taxon>Bifidobacteriales</taxon>
        <taxon>Bifidobacteriaceae</taxon>
        <taxon>Bifidobacterium</taxon>
    </lineage>
</organism>
<evidence type="ECO:0000256" key="2">
    <source>
        <dbReference type="ARBA" id="ARBA00022840"/>
    </source>
</evidence>
<feature type="domain" description="ABC transporter" evidence="4">
    <location>
        <begin position="4"/>
        <end position="217"/>
    </location>
</feature>
<evidence type="ECO:0000313" key="5">
    <source>
        <dbReference type="EMBL" id="CEF00950.1"/>
    </source>
</evidence>
<feature type="compositionally biased region" description="Pro residues" evidence="3">
    <location>
        <begin position="169"/>
        <end position="181"/>
    </location>
</feature>
<dbReference type="GO" id="GO:0016787">
    <property type="term" value="F:hydrolase activity"/>
    <property type="evidence" value="ECO:0007669"/>
    <property type="project" value="UniProtKB-KW"/>
</dbReference>
<evidence type="ECO:0000256" key="1">
    <source>
        <dbReference type="ARBA" id="ARBA00022741"/>
    </source>
</evidence>
<dbReference type="PANTHER" id="PTHR42798:SF2">
    <property type="entry name" value="ABC TRANSPORTER ATP-BINDING PROTEIN MG467-RELATED"/>
    <property type="match status" value="1"/>
</dbReference>
<feature type="region of interest" description="Disordered" evidence="3">
    <location>
        <begin position="155"/>
        <end position="217"/>
    </location>
</feature>
<name>A0ABP1X5E6_BIFLI</name>
<dbReference type="Pfam" id="PF00005">
    <property type="entry name" value="ABC_tran"/>
    <property type="match status" value="1"/>
</dbReference>
<dbReference type="Gene3D" id="3.40.50.300">
    <property type="entry name" value="P-loop containing nucleotide triphosphate hydrolases"/>
    <property type="match status" value="1"/>
</dbReference>
<protein>
    <submittedName>
        <fullName evidence="5">Lipoprotein-releasing system ATP-binding protein LolD</fullName>
        <ecNumber evidence="5">3.6.3.-</ecNumber>
    </submittedName>
</protein>
<evidence type="ECO:0000313" key="6">
    <source>
        <dbReference type="Proteomes" id="UP000043107"/>
    </source>
</evidence>
<dbReference type="SUPFAM" id="SSF52540">
    <property type="entry name" value="P-loop containing nucleoside triphosphate hydrolases"/>
    <property type="match status" value="1"/>
</dbReference>
<evidence type="ECO:0000259" key="4">
    <source>
        <dbReference type="PROSITE" id="PS50893"/>
    </source>
</evidence>
<dbReference type="SMART" id="SM00382">
    <property type="entry name" value="AAA"/>
    <property type="match status" value="1"/>
</dbReference>